<dbReference type="Proteomes" id="UP001527099">
    <property type="component" value="Unassembled WGS sequence"/>
</dbReference>
<sequence>MKSRVLIIKMNLLPWYNELDDFLEIHHSDFPGLVRDQIAAIGEYSIDFISRFETRLRQINETTS</sequence>
<organism evidence="1 2">
    <name type="scientific">Paenibacillus alginolyticus</name>
    <dbReference type="NCBI Taxonomy" id="59839"/>
    <lineage>
        <taxon>Bacteria</taxon>
        <taxon>Bacillati</taxon>
        <taxon>Bacillota</taxon>
        <taxon>Bacilli</taxon>
        <taxon>Bacillales</taxon>
        <taxon>Paenibacillaceae</taxon>
        <taxon>Paenibacillus</taxon>
    </lineage>
</organism>
<evidence type="ECO:0000313" key="2">
    <source>
        <dbReference type="Proteomes" id="UP001527099"/>
    </source>
</evidence>
<dbReference type="EMBL" id="JAMDMX010000237">
    <property type="protein sequence ID" value="MCY9698334.1"/>
    <property type="molecule type" value="Genomic_DNA"/>
</dbReference>
<proteinExistence type="predicted"/>
<reference evidence="1 2" key="1">
    <citation type="submission" date="2022-05" db="EMBL/GenBank/DDBJ databases">
        <title>Genome Sequencing of Bee-Associated Microbes.</title>
        <authorList>
            <person name="Dunlap C."/>
        </authorList>
    </citation>
    <scope>NUCLEOTIDE SEQUENCE [LARGE SCALE GENOMIC DNA]</scope>
    <source>
        <strain evidence="1 2">NRRL B-14421</strain>
    </source>
</reference>
<protein>
    <submittedName>
        <fullName evidence="1">Uncharacterized protein</fullName>
    </submittedName>
</protein>
<accession>A0ABT4GQP8</accession>
<keyword evidence="2" id="KW-1185">Reference proteome</keyword>
<dbReference type="RefSeq" id="WP_268618769.1">
    <property type="nucleotide sequence ID" value="NZ_JAMDMX010000237.1"/>
</dbReference>
<name>A0ABT4GQP8_9BACL</name>
<gene>
    <name evidence="1" type="ORF">M5X19_36680</name>
</gene>
<comment type="caution">
    <text evidence="1">The sequence shown here is derived from an EMBL/GenBank/DDBJ whole genome shotgun (WGS) entry which is preliminary data.</text>
</comment>
<evidence type="ECO:0000313" key="1">
    <source>
        <dbReference type="EMBL" id="MCY9698334.1"/>
    </source>
</evidence>